<dbReference type="Gene3D" id="3.40.50.720">
    <property type="entry name" value="NAD(P)-binding Rossmann-like Domain"/>
    <property type="match status" value="1"/>
</dbReference>
<dbReference type="Proteomes" id="UP001605036">
    <property type="component" value="Unassembled WGS sequence"/>
</dbReference>
<evidence type="ECO:0000313" key="4">
    <source>
        <dbReference type="Proteomes" id="UP001605036"/>
    </source>
</evidence>
<evidence type="ECO:0000259" key="2">
    <source>
        <dbReference type="Pfam" id="PF01370"/>
    </source>
</evidence>
<dbReference type="Pfam" id="PF01370">
    <property type="entry name" value="Epimerase"/>
    <property type="match status" value="1"/>
</dbReference>
<feature type="domain" description="NAD-dependent epimerase/dehydratase" evidence="2">
    <location>
        <begin position="63"/>
        <end position="307"/>
    </location>
</feature>
<keyword evidence="1" id="KW-0560">Oxidoreductase</keyword>
<dbReference type="InterPro" id="IPR050425">
    <property type="entry name" value="NAD(P)_dehydrat-like"/>
</dbReference>
<dbReference type="SUPFAM" id="SSF51735">
    <property type="entry name" value="NAD(P)-binding Rossmann-fold domains"/>
    <property type="match status" value="1"/>
</dbReference>
<reference evidence="3 4" key="1">
    <citation type="submission" date="2024-09" db="EMBL/GenBank/DDBJ databases">
        <title>Chromosome-scale assembly of Riccia fluitans.</title>
        <authorList>
            <person name="Paukszto L."/>
            <person name="Sawicki J."/>
            <person name="Karawczyk K."/>
            <person name="Piernik-Szablinska J."/>
            <person name="Szczecinska M."/>
            <person name="Mazdziarz M."/>
        </authorList>
    </citation>
    <scope>NUCLEOTIDE SEQUENCE [LARGE SCALE GENOMIC DNA]</scope>
    <source>
        <strain evidence="3">Rf_01</strain>
        <tissue evidence="3">Aerial parts of the thallus</tissue>
    </source>
</reference>
<protein>
    <recommendedName>
        <fullName evidence="2">NAD-dependent epimerase/dehydratase domain-containing protein</fullName>
    </recommendedName>
</protein>
<gene>
    <name evidence="3" type="ORF">R1flu_000902</name>
</gene>
<dbReference type="InterPro" id="IPR001509">
    <property type="entry name" value="Epimerase_deHydtase"/>
</dbReference>
<dbReference type="EMBL" id="JBHFFA010000006">
    <property type="protein sequence ID" value="KAL2620697.1"/>
    <property type="molecule type" value="Genomic_DNA"/>
</dbReference>
<dbReference type="PANTHER" id="PTHR10366">
    <property type="entry name" value="NAD DEPENDENT EPIMERASE/DEHYDRATASE"/>
    <property type="match status" value="1"/>
</dbReference>
<evidence type="ECO:0000313" key="3">
    <source>
        <dbReference type="EMBL" id="KAL2620697.1"/>
    </source>
</evidence>
<dbReference type="PANTHER" id="PTHR10366:SF852">
    <property type="entry name" value="CINNAMOYL-COA REDUCTASE CAD2"/>
    <property type="match status" value="1"/>
</dbReference>
<accession>A0ABD1Y1T4</accession>
<dbReference type="CDD" id="cd08958">
    <property type="entry name" value="FR_SDR_e"/>
    <property type="match status" value="1"/>
</dbReference>
<dbReference type="AlphaFoldDB" id="A0ABD1Y1T4"/>
<dbReference type="FunFam" id="3.40.50.720:FF:000085">
    <property type="entry name" value="Dihydroflavonol reductase"/>
    <property type="match status" value="1"/>
</dbReference>
<keyword evidence="4" id="KW-1185">Reference proteome</keyword>
<dbReference type="GO" id="GO:0016491">
    <property type="term" value="F:oxidoreductase activity"/>
    <property type="evidence" value="ECO:0007669"/>
    <property type="project" value="UniProtKB-KW"/>
</dbReference>
<evidence type="ECO:0000256" key="1">
    <source>
        <dbReference type="ARBA" id="ARBA00023002"/>
    </source>
</evidence>
<organism evidence="3 4">
    <name type="scientific">Riccia fluitans</name>
    <dbReference type="NCBI Taxonomy" id="41844"/>
    <lineage>
        <taxon>Eukaryota</taxon>
        <taxon>Viridiplantae</taxon>
        <taxon>Streptophyta</taxon>
        <taxon>Embryophyta</taxon>
        <taxon>Marchantiophyta</taxon>
        <taxon>Marchantiopsida</taxon>
        <taxon>Marchantiidae</taxon>
        <taxon>Marchantiales</taxon>
        <taxon>Ricciaceae</taxon>
        <taxon>Riccia</taxon>
    </lineage>
</organism>
<sequence>MSRLFGRSESLQLKQTNSEPIFALVQLGKISFDCLSARNRHRPITEDISVTDRKLSMAVEKIVAVTGANGYIAFWLVKLLLERGYTVRGTVRDPDISEKVKYLLMLPGAKERLTLHKAHLLEDGVFDEIFAGCEGVFHAASPTTQGDVPDMENTMLLPAVKGTLNVLNSAAKAGTVRRVVFTSSHAAVSISDAAQYPQDPNVVIDETWWSDPEWSKKKKMWYMLSKLRAEEAAWDFMKKDQNFDLVVINPAVVIGPVPQGTLNSSCGMILEFLDGSKEEYPYFTFAFVHLNDCALAHILVFENPSANGRYCLADKAMHSSQLMNLLRSFCPDAPIPDKCTENRKPVSGKFGADRIKELGLVYTPTDEVLKEFITVLRTRKWLKY</sequence>
<proteinExistence type="predicted"/>
<name>A0ABD1Y1T4_9MARC</name>
<comment type="caution">
    <text evidence="3">The sequence shown here is derived from an EMBL/GenBank/DDBJ whole genome shotgun (WGS) entry which is preliminary data.</text>
</comment>
<dbReference type="InterPro" id="IPR036291">
    <property type="entry name" value="NAD(P)-bd_dom_sf"/>
</dbReference>